<proteinExistence type="predicted"/>
<organism evidence="1 2">
    <name type="scientific">Aminobacter aminovorans</name>
    <name type="common">Chelatobacter heintzii</name>
    <dbReference type="NCBI Taxonomy" id="83263"/>
    <lineage>
        <taxon>Bacteria</taxon>
        <taxon>Pseudomonadati</taxon>
        <taxon>Pseudomonadota</taxon>
        <taxon>Alphaproteobacteria</taxon>
        <taxon>Hyphomicrobiales</taxon>
        <taxon>Phyllobacteriaceae</taxon>
        <taxon>Aminobacter</taxon>
    </lineage>
</organism>
<accession>A0ABR6H6L3</accession>
<name>A0ABR6H6L3_AMIAI</name>
<evidence type="ECO:0000313" key="1">
    <source>
        <dbReference type="EMBL" id="MBB3706137.1"/>
    </source>
</evidence>
<reference evidence="1 2" key="1">
    <citation type="submission" date="2020-08" db="EMBL/GenBank/DDBJ databases">
        <title>Genomic Encyclopedia of Type Strains, Phase IV (KMG-IV): sequencing the most valuable type-strain genomes for metagenomic binning, comparative biology and taxonomic classification.</title>
        <authorList>
            <person name="Goeker M."/>
        </authorList>
    </citation>
    <scope>NUCLEOTIDE SEQUENCE [LARGE SCALE GENOMIC DNA]</scope>
    <source>
        <strain evidence="1 2">DSM 10368</strain>
    </source>
</reference>
<dbReference type="RefSeq" id="WP_157097128.1">
    <property type="nucleotide sequence ID" value="NZ_CP015005.1"/>
</dbReference>
<protein>
    <submittedName>
        <fullName evidence="1">Uncharacterized protein</fullName>
    </submittedName>
</protein>
<dbReference type="EMBL" id="JACICB010000008">
    <property type="protein sequence ID" value="MBB3706137.1"/>
    <property type="molecule type" value="Genomic_DNA"/>
</dbReference>
<gene>
    <name evidence="1" type="ORF">FHS67_002457</name>
</gene>
<sequence>MPDTCYLGMTPSSQPLRRPLLCLDLRSGRMGDVVFRSVLSTFALVLSTLLVAPAAASAAETPPATAQQALEQLLPSSVFRPGMSLEELEEVIAARFSDWQREDRTRALNNRKDIELSPEARSSYLHKVVIAGADKVAGRSFQYDFALTSPLSGARVYSIVHTVEAAKSELIARNDWDRALRARWGDEHGWLRTDTRLRATYFFDARWLPVENRGEKCIAIYPALVRLDEKTVDQVAATSQLLQTTGCSFSRDSFLTLRDGVAARSTFYTIDFRLQVDDVSKRVSFGLR</sequence>
<evidence type="ECO:0000313" key="2">
    <source>
        <dbReference type="Proteomes" id="UP000577697"/>
    </source>
</evidence>
<keyword evidence="2" id="KW-1185">Reference proteome</keyword>
<dbReference type="Proteomes" id="UP000577697">
    <property type="component" value="Unassembled WGS sequence"/>
</dbReference>
<comment type="caution">
    <text evidence="1">The sequence shown here is derived from an EMBL/GenBank/DDBJ whole genome shotgun (WGS) entry which is preliminary data.</text>
</comment>